<name>A0ABQ7SR89_PHRPL</name>
<evidence type="ECO:0000256" key="2">
    <source>
        <dbReference type="ARBA" id="ARBA00022490"/>
    </source>
</evidence>
<dbReference type="Proteomes" id="UP000826234">
    <property type="component" value="Unassembled WGS sequence"/>
</dbReference>
<dbReference type="PANTHER" id="PTHR24348">
    <property type="entry name" value="SERINE/THREONINE-PROTEIN KINASE UNC-51-RELATED"/>
    <property type="match status" value="1"/>
</dbReference>
<sequence>MREQKEFEQGVCGESVDRDWDPQDDPASLHRGTEGLSVCTLNKWDKEYIYLIMEFCAGGDLSRFIHSRRILPEKVARLFLQQLGEE</sequence>
<dbReference type="Gene3D" id="1.10.510.10">
    <property type="entry name" value="Transferase(Phosphotransferase) domain 1"/>
    <property type="match status" value="1"/>
</dbReference>
<evidence type="ECO:0000313" key="9">
    <source>
        <dbReference type="EMBL" id="KAH0619901.1"/>
    </source>
</evidence>
<dbReference type="InterPro" id="IPR045269">
    <property type="entry name" value="Atg1-like"/>
</dbReference>
<reference evidence="9 10" key="1">
    <citation type="journal article" date="2022" name="Gigascience">
        <title>A chromosome-level genome assembly and annotation of the desert horned lizard, Phrynosoma platyrhinos, provides insight into chromosomal rearrangements among reptiles.</title>
        <authorList>
            <person name="Koochekian N."/>
            <person name="Ascanio A."/>
            <person name="Farleigh K."/>
            <person name="Card D.C."/>
            <person name="Schield D.R."/>
            <person name="Castoe T.A."/>
            <person name="Jezkova T."/>
        </authorList>
    </citation>
    <scope>NUCLEOTIDE SEQUENCE [LARGE SCALE GENOMIC DNA]</scope>
    <source>
        <strain evidence="9">NK-2021</strain>
    </source>
</reference>
<feature type="compositionally biased region" description="Basic and acidic residues" evidence="8">
    <location>
        <begin position="15"/>
        <end position="32"/>
    </location>
</feature>
<dbReference type="EMBL" id="JAIPUX010003439">
    <property type="protein sequence ID" value="KAH0619901.1"/>
    <property type="molecule type" value="Genomic_DNA"/>
</dbReference>
<dbReference type="InterPro" id="IPR011009">
    <property type="entry name" value="Kinase-like_dom_sf"/>
</dbReference>
<evidence type="ECO:0000256" key="8">
    <source>
        <dbReference type="SAM" id="MobiDB-lite"/>
    </source>
</evidence>
<evidence type="ECO:0000256" key="6">
    <source>
        <dbReference type="ARBA" id="ARBA00047899"/>
    </source>
</evidence>
<accession>A0ABQ7SR89</accession>
<proteinExistence type="predicted"/>
<evidence type="ECO:0000256" key="5">
    <source>
        <dbReference type="ARBA" id="ARBA00022777"/>
    </source>
</evidence>
<evidence type="ECO:0000256" key="3">
    <source>
        <dbReference type="ARBA" id="ARBA00022527"/>
    </source>
</evidence>
<gene>
    <name evidence="9" type="ORF">JD844_014298</name>
</gene>
<keyword evidence="3" id="KW-0723">Serine/threonine-protein kinase</keyword>
<dbReference type="PANTHER" id="PTHR24348:SF65">
    <property type="entry name" value="SERINE_THREONINE-PROTEIN KINASE ULK3"/>
    <property type="match status" value="1"/>
</dbReference>
<comment type="catalytic activity">
    <reaction evidence="6">
        <text>L-threonyl-[protein] + ATP = O-phospho-L-threonyl-[protein] + ADP + H(+)</text>
        <dbReference type="Rhea" id="RHEA:46608"/>
        <dbReference type="Rhea" id="RHEA-COMP:11060"/>
        <dbReference type="Rhea" id="RHEA-COMP:11605"/>
        <dbReference type="ChEBI" id="CHEBI:15378"/>
        <dbReference type="ChEBI" id="CHEBI:30013"/>
        <dbReference type="ChEBI" id="CHEBI:30616"/>
        <dbReference type="ChEBI" id="CHEBI:61977"/>
        <dbReference type="ChEBI" id="CHEBI:456216"/>
        <dbReference type="EC" id="2.7.11.1"/>
    </reaction>
</comment>
<keyword evidence="2" id="KW-0963">Cytoplasm</keyword>
<comment type="catalytic activity">
    <reaction evidence="7">
        <text>L-seryl-[protein] + ATP = O-phospho-L-seryl-[protein] + ADP + H(+)</text>
        <dbReference type="Rhea" id="RHEA:17989"/>
        <dbReference type="Rhea" id="RHEA-COMP:9863"/>
        <dbReference type="Rhea" id="RHEA-COMP:11604"/>
        <dbReference type="ChEBI" id="CHEBI:15378"/>
        <dbReference type="ChEBI" id="CHEBI:29999"/>
        <dbReference type="ChEBI" id="CHEBI:30616"/>
        <dbReference type="ChEBI" id="CHEBI:83421"/>
        <dbReference type="ChEBI" id="CHEBI:456216"/>
        <dbReference type="EC" id="2.7.11.1"/>
    </reaction>
</comment>
<organism evidence="9 10">
    <name type="scientific">Phrynosoma platyrhinos</name>
    <name type="common">Desert horned lizard</name>
    <dbReference type="NCBI Taxonomy" id="52577"/>
    <lineage>
        <taxon>Eukaryota</taxon>
        <taxon>Metazoa</taxon>
        <taxon>Chordata</taxon>
        <taxon>Craniata</taxon>
        <taxon>Vertebrata</taxon>
        <taxon>Euteleostomi</taxon>
        <taxon>Lepidosauria</taxon>
        <taxon>Squamata</taxon>
        <taxon>Bifurcata</taxon>
        <taxon>Unidentata</taxon>
        <taxon>Episquamata</taxon>
        <taxon>Toxicofera</taxon>
        <taxon>Iguania</taxon>
        <taxon>Phrynosomatidae</taxon>
        <taxon>Phrynosomatinae</taxon>
        <taxon>Phrynosoma</taxon>
    </lineage>
</organism>
<keyword evidence="4" id="KW-0808">Transferase</keyword>
<dbReference type="EC" id="2.7.11.1" evidence="1"/>
<evidence type="ECO:0000313" key="10">
    <source>
        <dbReference type="Proteomes" id="UP000826234"/>
    </source>
</evidence>
<dbReference type="SUPFAM" id="SSF56112">
    <property type="entry name" value="Protein kinase-like (PK-like)"/>
    <property type="match status" value="1"/>
</dbReference>
<evidence type="ECO:0000256" key="4">
    <source>
        <dbReference type="ARBA" id="ARBA00022679"/>
    </source>
</evidence>
<comment type="caution">
    <text evidence="9">The sequence shown here is derived from an EMBL/GenBank/DDBJ whole genome shotgun (WGS) entry which is preliminary data.</text>
</comment>
<keyword evidence="10" id="KW-1185">Reference proteome</keyword>
<evidence type="ECO:0000256" key="7">
    <source>
        <dbReference type="ARBA" id="ARBA00048679"/>
    </source>
</evidence>
<feature type="region of interest" description="Disordered" evidence="8">
    <location>
        <begin position="1"/>
        <end position="32"/>
    </location>
</feature>
<evidence type="ECO:0000256" key="1">
    <source>
        <dbReference type="ARBA" id="ARBA00012513"/>
    </source>
</evidence>
<keyword evidence="5" id="KW-0418">Kinase</keyword>
<protein>
    <recommendedName>
        <fullName evidence="1">non-specific serine/threonine protein kinase</fullName>
        <ecNumber evidence="1">2.7.11.1</ecNumber>
    </recommendedName>
</protein>